<feature type="compositionally biased region" description="Acidic residues" evidence="1">
    <location>
        <begin position="27"/>
        <end position="43"/>
    </location>
</feature>
<dbReference type="RefSeq" id="WP_057823678.1">
    <property type="nucleotide sequence ID" value="NZ_AZFX01000019.1"/>
</dbReference>
<evidence type="ECO:0000313" key="2">
    <source>
        <dbReference type="EMBL" id="KRM12038.1"/>
    </source>
</evidence>
<accession>A0A0R1WAD0</accession>
<name>A0A0R1WAD0_9LACO</name>
<reference evidence="2 3" key="1">
    <citation type="journal article" date="2015" name="Genome Announc.">
        <title>Expanding the biotechnology potential of lactobacilli through comparative genomics of 213 strains and associated genera.</title>
        <authorList>
            <person name="Sun Z."/>
            <person name="Harris H.M."/>
            <person name="McCann A."/>
            <person name="Guo C."/>
            <person name="Argimon S."/>
            <person name="Zhang W."/>
            <person name="Yang X."/>
            <person name="Jeffery I.B."/>
            <person name="Cooney J.C."/>
            <person name="Kagawa T.F."/>
            <person name="Liu W."/>
            <person name="Song Y."/>
            <person name="Salvetti E."/>
            <person name="Wrobel A."/>
            <person name="Rasinkangas P."/>
            <person name="Parkhill J."/>
            <person name="Rea M.C."/>
            <person name="O'Sullivan O."/>
            <person name="Ritari J."/>
            <person name="Douillard F.P."/>
            <person name="Paul Ross R."/>
            <person name="Yang R."/>
            <person name="Briner A.E."/>
            <person name="Felis G.E."/>
            <person name="de Vos W.M."/>
            <person name="Barrangou R."/>
            <person name="Klaenhammer T.R."/>
            <person name="Caufield P.W."/>
            <person name="Cui Y."/>
            <person name="Zhang H."/>
            <person name="O'Toole P.W."/>
        </authorList>
    </citation>
    <scope>NUCLEOTIDE SEQUENCE [LARGE SCALE GENOMIC DNA]</scope>
    <source>
        <strain evidence="2 3">DSM 17758</strain>
    </source>
</reference>
<feature type="compositionally biased region" description="Basic and acidic residues" evidence="1">
    <location>
        <begin position="1"/>
        <end position="11"/>
    </location>
</feature>
<dbReference type="PATRIC" id="fig|1423735.3.peg.557"/>
<proteinExistence type="predicted"/>
<organism evidence="2 3">
    <name type="scientific">Lapidilactobacillus concavus DSM 17758</name>
    <dbReference type="NCBI Taxonomy" id="1423735"/>
    <lineage>
        <taxon>Bacteria</taxon>
        <taxon>Bacillati</taxon>
        <taxon>Bacillota</taxon>
        <taxon>Bacilli</taxon>
        <taxon>Lactobacillales</taxon>
        <taxon>Lactobacillaceae</taxon>
        <taxon>Lapidilactobacillus</taxon>
    </lineage>
</organism>
<comment type="caution">
    <text evidence="2">The sequence shown here is derived from an EMBL/GenBank/DDBJ whole genome shotgun (WGS) entry which is preliminary data.</text>
</comment>
<keyword evidence="3" id="KW-1185">Reference proteome</keyword>
<feature type="compositionally biased region" description="Pro residues" evidence="1">
    <location>
        <begin position="169"/>
        <end position="179"/>
    </location>
</feature>
<dbReference type="OrthoDB" id="10011433at2"/>
<feature type="compositionally biased region" description="Basic and acidic residues" evidence="1">
    <location>
        <begin position="51"/>
        <end position="65"/>
    </location>
</feature>
<dbReference type="EMBL" id="AZFX01000019">
    <property type="protein sequence ID" value="KRM12038.1"/>
    <property type="molecule type" value="Genomic_DNA"/>
</dbReference>
<protein>
    <submittedName>
        <fullName evidence="2">Uncharacterized protein</fullName>
    </submittedName>
</protein>
<dbReference type="Proteomes" id="UP000051315">
    <property type="component" value="Unassembled WGS sequence"/>
</dbReference>
<sequence>MKQDDWKHLNDSTEDQQVDQQMHENEAIADDLNEMDQVDDGLDPTDQGLDETGKKLQDHDDERESAASASTSAEDTHAPYPPNSALHLYTNPGSSESSIPTDEETEPGGKPEPTKPDQQPDEPNQRPLHHPDEQPDVQPPEQPDIVKPAHGPIVPPIPPMSPLEHPGEQPTPEPPTKFP</sequence>
<evidence type="ECO:0000313" key="3">
    <source>
        <dbReference type="Proteomes" id="UP000051315"/>
    </source>
</evidence>
<evidence type="ECO:0000256" key="1">
    <source>
        <dbReference type="SAM" id="MobiDB-lite"/>
    </source>
</evidence>
<gene>
    <name evidence="2" type="ORF">FC15_GL000535</name>
</gene>
<dbReference type="AlphaFoldDB" id="A0A0R1WAD0"/>
<feature type="region of interest" description="Disordered" evidence="1">
    <location>
        <begin position="1"/>
        <end position="179"/>
    </location>
</feature>